<dbReference type="InterPro" id="IPR011993">
    <property type="entry name" value="PH-like_dom_sf"/>
</dbReference>
<dbReference type="GO" id="GO:0005737">
    <property type="term" value="C:cytoplasm"/>
    <property type="evidence" value="ECO:0007669"/>
    <property type="project" value="InterPro"/>
</dbReference>
<dbReference type="SUPFAM" id="SSF50729">
    <property type="entry name" value="PH domain-like"/>
    <property type="match status" value="1"/>
</dbReference>
<dbReference type="InterPro" id="IPR038508">
    <property type="entry name" value="ArfGAP_dom_sf"/>
</dbReference>
<keyword evidence="10" id="KW-1185">Reference proteome</keyword>
<keyword evidence="1" id="KW-0479">Metal-binding</keyword>
<evidence type="ECO:0008006" key="11">
    <source>
        <dbReference type="Google" id="ProtNLM"/>
    </source>
</evidence>
<dbReference type="PANTHER" id="PTHR23180">
    <property type="entry name" value="CENTAURIN/ARF"/>
    <property type="match status" value="1"/>
</dbReference>
<dbReference type="AlphaFoldDB" id="A0A2T9Z9G5"/>
<comment type="caution">
    <text evidence="9">The sequence shown here is derived from an EMBL/GenBank/DDBJ whole genome shotgun (WGS) entry which is preliminary data.</text>
</comment>
<dbReference type="Proteomes" id="UP000245609">
    <property type="component" value="Unassembled WGS sequence"/>
</dbReference>
<dbReference type="PROSITE" id="PS50297">
    <property type="entry name" value="ANK_REP_REGION"/>
    <property type="match status" value="1"/>
</dbReference>
<feature type="repeat" description="ANK" evidence="4">
    <location>
        <begin position="824"/>
        <end position="856"/>
    </location>
</feature>
<dbReference type="PANTHER" id="PTHR23180:SF160">
    <property type="entry name" value="ADP-RIBOSYLATION FACTOR GTPASE-ACTIVATING PROTEIN EFFECTOR PROTEIN 1"/>
    <property type="match status" value="1"/>
</dbReference>
<dbReference type="GO" id="GO:0008270">
    <property type="term" value="F:zinc ion binding"/>
    <property type="evidence" value="ECO:0007669"/>
    <property type="project" value="UniProtKB-KW"/>
</dbReference>
<dbReference type="PROSITE" id="PS50115">
    <property type="entry name" value="ARFGAP"/>
    <property type="match status" value="1"/>
</dbReference>
<dbReference type="InterPro" id="IPR045258">
    <property type="entry name" value="ACAP1/2/3-like"/>
</dbReference>
<dbReference type="InterPro" id="IPR001164">
    <property type="entry name" value="ArfGAP_dom"/>
</dbReference>
<dbReference type="EMBL" id="MBFS01001261">
    <property type="protein sequence ID" value="PVV01238.1"/>
    <property type="molecule type" value="Genomic_DNA"/>
</dbReference>
<dbReference type="SMART" id="SM00233">
    <property type="entry name" value="PH"/>
    <property type="match status" value="1"/>
</dbReference>
<organism evidence="9 10">
    <name type="scientific">Smittium megazygosporum</name>
    <dbReference type="NCBI Taxonomy" id="133381"/>
    <lineage>
        <taxon>Eukaryota</taxon>
        <taxon>Fungi</taxon>
        <taxon>Fungi incertae sedis</taxon>
        <taxon>Zoopagomycota</taxon>
        <taxon>Kickxellomycotina</taxon>
        <taxon>Harpellomycetes</taxon>
        <taxon>Harpellales</taxon>
        <taxon>Legeriomycetaceae</taxon>
        <taxon>Smittium</taxon>
    </lineage>
</organism>
<feature type="compositionally biased region" description="Polar residues" evidence="6">
    <location>
        <begin position="693"/>
        <end position="708"/>
    </location>
</feature>
<dbReference type="Pfam" id="PF00023">
    <property type="entry name" value="Ank"/>
    <property type="match status" value="1"/>
</dbReference>
<dbReference type="Pfam" id="PF16746">
    <property type="entry name" value="BAR_3"/>
    <property type="match status" value="1"/>
</dbReference>
<keyword evidence="2 5" id="KW-0863">Zinc-finger</keyword>
<keyword evidence="3" id="KW-0862">Zinc</keyword>
<dbReference type="PRINTS" id="PR00405">
    <property type="entry name" value="REVINTRACTNG"/>
</dbReference>
<dbReference type="GO" id="GO:0005096">
    <property type="term" value="F:GTPase activator activity"/>
    <property type="evidence" value="ECO:0007669"/>
    <property type="project" value="InterPro"/>
</dbReference>
<name>A0A2T9Z9G5_9FUNG</name>
<dbReference type="InterPro" id="IPR001849">
    <property type="entry name" value="PH_domain"/>
</dbReference>
<dbReference type="STRING" id="133381.A0A2T9Z9G5"/>
<dbReference type="InterPro" id="IPR002110">
    <property type="entry name" value="Ankyrin_rpt"/>
</dbReference>
<reference evidence="9 10" key="1">
    <citation type="journal article" date="2018" name="MBio">
        <title>Comparative Genomics Reveals the Core Gene Toolbox for the Fungus-Insect Symbiosis.</title>
        <authorList>
            <person name="Wang Y."/>
            <person name="Stata M."/>
            <person name="Wang W."/>
            <person name="Stajich J.E."/>
            <person name="White M.M."/>
            <person name="Moncalvo J.M."/>
        </authorList>
    </citation>
    <scope>NUCLEOTIDE SEQUENCE [LARGE SCALE GENOMIC DNA]</scope>
    <source>
        <strain evidence="9 10">SC-DP-2</strain>
    </source>
</reference>
<evidence type="ECO:0000256" key="1">
    <source>
        <dbReference type="ARBA" id="ARBA00022723"/>
    </source>
</evidence>
<dbReference type="SMART" id="SM00105">
    <property type="entry name" value="ArfGap"/>
    <property type="match status" value="1"/>
</dbReference>
<accession>A0A2T9Z9G5</accession>
<evidence type="ECO:0000259" key="8">
    <source>
        <dbReference type="PROSITE" id="PS50115"/>
    </source>
</evidence>
<dbReference type="SUPFAM" id="SSF57863">
    <property type="entry name" value="ArfGap/RecO-like zinc finger"/>
    <property type="match status" value="1"/>
</dbReference>
<dbReference type="Pfam" id="PF01412">
    <property type="entry name" value="ArfGap"/>
    <property type="match status" value="1"/>
</dbReference>
<dbReference type="SUPFAM" id="SSF103657">
    <property type="entry name" value="BAR/IMD domain-like"/>
    <property type="match status" value="1"/>
</dbReference>
<keyword evidence="4" id="KW-0040">ANK repeat</keyword>
<evidence type="ECO:0000256" key="4">
    <source>
        <dbReference type="PROSITE-ProRule" id="PRU00023"/>
    </source>
</evidence>
<evidence type="ECO:0000259" key="7">
    <source>
        <dbReference type="PROSITE" id="PS50003"/>
    </source>
</evidence>
<evidence type="ECO:0000256" key="3">
    <source>
        <dbReference type="ARBA" id="ARBA00022833"/>
    </source>
</evidence>
<evidence type="ECO:0000256" key="5">
    <source>
        <dbReference type="PROSITE-ProRule" id="PRU00288"/>
    </source>
</evidence>
<dbReference type="PROSITE" id="PS50088">
    <property type="entry name" value="ANK_REPEAT"/>
    <property type="match status" value="1"/>
</dbReference>
<dbReference type="InterPro" id="IPR004148">
    <property type="entry name" value="BAR_dom"/>
</dbReference>
<protein>
    <recommendedName>
        <fullName evidence="11">Arf-GAP with coiled-coil, ANK repeat and PH domain-containing protein</fullName>
    </recommendedName>
</protein>
<dbReference type="CDD" id="cd08204">
    <property type="entry name" value="ArfGap"/>
    <property type="match status" value="1"/>
</dbReference>
<dbReference type="OrthoDB" id="5599232at2759"/>
<dbReference type="SMART" id="SM00248">
    <property type="entry name" value="ANK"/>
    <property type="match status" value="2"/>
</dbReference>
<evidence type="ECO:0000313" key="9">
    <source>
        <dbReference type="EMBL" id="PVV01238.1"/>
    </source>
</evidence>
<dbReference type="InterPro" id="IPR027267">
    <property type="entry name" value="AH/BAR_dom_sf"/>
</dbReference>
<evidence type="ECO:0000256" key="2">
    <source>
        <dbReference type="ARBA" id="ARBA00022771"/>
    </source>
</evidence>
<feature type="region of interest" description="Disordered" evidence="6">
    <location>
        <begin position="683"/>
        <end position="720"/>
    </location>
</feature>
<dbReference type="Pfam" id="PF00169">
    <property type="entry name" value="PH"/>
    <property type="match status" value="1"/>
</dbReference>
<dbReference type="PROSITE" id="PS50003">
    <property type="entry name" value="PH_DOMAIN"/>
    <property type="match status" value="1"/>
</dbReference>
<dbReference type="SUPFAM" id="SSF48403">
    <property type="entry name" value="Ankyrin repeat"/>
    <property type="match status" value="1"/>
</dbReference>
<dbReference type="Gene3D" id="1.20.1270.60">
    <property type="entry name" value="Arfaptin homology (AH) domain/BAR domain"/>
    <property type="match status" value="1"/>
</dbReference>
<feature type="domain" description="Arf-GAP" evidence="8">
    <location>
        <begin position="446"/>
        <end position="564"/>
    </location>
</feature>
<dbReference type="InterPro" id="IPR036770">
    <property type="entry name" value="Ankyrin_rpt-contain_sf"/>
</dbReference>
<gene>
    <name evidence="9" type="ORF">BB560_004353</name>
</gene>
<dbReference type="Gene3D" id="1.25.40.20">
    <property type="entry name" value="Ankyrin repeat-containing domain"/>
    <property type="match status" value="2"/>
</dbReference>
<dbReference type="InterPro" id="IPR037278">
    <property type="entry name" value="ARFGAP/RecO"/>
</dbReference>
<evidence type="ECO:0000256" key="6">
    <source>
        <dbReference type="SAM" id="MobiDB-lite"/>
    </source>
</evidence>
<evidence type="ECO:0000313" key="10">
    <source>
        <dbReference type="Proteomes" id="UP000245609"/>
    </source>
</evidence>
<proteinExistence type="predicted"/>
<dbReference type="Gene3D" id="1.10.220.150">
    <property type="entry name" value="Arf GTPase activating protein"/>
    <property type="match status" value="1"/>
</dbReference>
<feature type="domain" description="PH" evidence="7">
    <location>
        <begin position="288"/>
        <end position="388"/>
    </location>
</feature>
<dbReference type="Gene3D" id="2.30.29.30">
    <property type="entry name" value="Pleckstrin-homology domain (PH domain)/Phosphotyrosine-binding domain (PTB)"/>
    <property type="match status" value="1"/>
</dbReference>
<feature type="region of interest" description="Disordered" evidence="6">
    <location>
        <begin position="256"/>
        <end position="281"/>
    </location>
</feature>
<sequence>MFNSEYIGIPQLGFLSSKTSCLENSPNYNNTLETFDTFTNDLFTKNDELIKLAEQYQDAIMQYSSIQQKMHSKLSEFIEFLPLEKAVSDVLKTKYLETVNKVETLQTNKDLQILEMLQTGFDIISNESSFTNKIKQDYKKSTYEYNRALSKYLSTSPNDTKLDQIHSNYLNYKNNYFSTKHDYAMNLGSLSFLKVSEFVDQLLMATYIHISYFNNANDMFSQLQPEIHKVSNCLNSLQVSLSSLIQTKSMDYESAPKKSLEYPPSLLSGSTAAGSRHSRRKSSISEEEYKMSGYLYLKNKTSNWARMWFEIHDLNLVYYADQTLTEKHCIPLLLSKINDSPELLKKLSIEYNRQFLFEIISPQQKYIFQSESELEMKKWMSSIKLLIRLSIYHFGQSNPSSATLELNQILEVQKKSTPTTKPAPIIQLDSTFLKKLTKSVEFSHPNHVIESILKLDGNRSCADCGASNPTWAILNFGVLVCINCSGIHRSFGVQISKVRSIQLDKIDPEHLHILQRLGNSAVNKFLDPDTHYVNSSETSADFLQAYISNKYYLRKYLLPLPTLDISSFHDDSFNLRLNQLLFKSTTDSDLSMVLRALLLGADPNFIDPSLNISPLAVAVSNADYGATELLLMYNADINMNIHPKASSEEIPQLDINNSKSSDNTSSVNEVFMNKAQMETDDFANGGLRHHESGSTLSDSSGFESSIGRNNEYKSLRKKSQRVVNNDADNLNTSKAVVSDTNNAESISIATKSSTTSLAGNHAQKETNDLHGTKAESILEHDVGIDAISDPREAISNSYVIDESGKEIELIEGSRADQENYFKLYGGTAVHMAACYNNAAMIVLLIKRKADVNMTNDAGLKPIDVAILFGNAMSVIAFRYFSFVEIDNSLSLETITNALDQDFEIPQLYDPNKAVQSQLK</sequence>